<dbReference type="Gene3D" id="2.60.40.3440">
    <property type="match status" value="1"/>
</dbReference>
<evidence type="ECO:0000256" key="2">
    <source>
        <dbReference type="ARBA" id="ARBA00022525"/>
    </source>
</evidence>
<dbReference type="Proteomes" id="UP001165378">
    <property type="component" value="Unassembled WGS sequence"/>
</dbReference>
<evidence type="ECO:0000313" key="8">
    <source>
        <dbReference type="EMBL" id="MCF2527767.1"/>
    </source>
</evidence>
<feature type="signal peptide" evidence="6">
    <location>
        <begin position="1"/>
        <end position="34"/>
    </location>
</feature>
<evidence type="ECO:0000256" key="4">
    <source>
        <dbReference type="SAM" id="MobiDB-lite"/>
    </source>
</evidence>
<feature type="compositionally biased region" description="Pro residues" evidence="4">
    <location>
        <begin position="418"/>
        <end position="439"/>
    </location>
</feature>
<dbReference type="SUPFAM" id="SSF117074">
    <property type="entry name" value="Hypothetical protein PA1324"/>
    <property type="match status" value="1"/>
</dbReference>
<reference evidence="8" key="1">
    <citation type="submission" date="2022-01" db="EMBL/GenBank/DDBJ databases">
        <title>Genome-Based Taxonomic Classification of the Phylum Actinobacteria.</title>
        <authorList>
            <person name="Gao Y."/>
        </authorList>
    </citation>
    <scope>NUCLEOTIDE SEQUENCE</scope>
    <source>
        <strain evidence="8">KLBMP 8922</strain>
    </source>
</reference>
<feature type="chain" id="PRO_5041324558" evidence="6">
    <location>
        <begin position="35"/>
        <end position="477"/>
    </location>
</feature>
<dbReference type="RefSeq" id="WP_235051916.1">
    <property type="nucleotide sequence ID" value="NZ_JAKFHA010000004.1"/>
</dbReference>
<feature type="domain" description="SD-repeat containing protein B" evidence="7">
    <location>
        <begin position="272"/>
        <end position="315"/>
    </location>
</feature>
<dbReference type="InterPro" id="IPR013783">
    <property type="entry name" value="Ig-like_fold"/>
</dbReference>
<evidence type="ECO:0000256" key="6">
    <source>
        <dbReference type="SAM" id="SignalP"/>
    </source>
</evidence>
<proteinExistence type="predicted"/>
<keyword evidence="3 6" id="KW-0732">Signal</keyword>
<evidence type="ECO:0000259" key="7">
    <source>
        <dbReference type="Pfam" id="PF17210"/>
    </source>
</evidence>
<dbReference type="Pfam" id="PF17963">
    <property type="entry name" value="Big_9"/>
    <property type="match status" value="1"/>
</dbReference>
<dbReference type="GO" id="GO:0005576">
    <property type="term" value="C:extracellular region"/>
    <property type="evidence" value="ECO:0007669"/>
    <property type="project" value="UniProtKB-SubCell"/>
</dbReference>
<comment type="caution">
    <text evidence="8">The sequence shown here is derived from an EMBL/GenBank/DDBJ whole genome shotgun (WGS) entry which is preliminary data.</text>
</comment>
<protein>
    <submittedName>
        <fullName evidence="8">Ig-like domain-containing protein</fullName>
    </submittedName>
</protein>
<dbReference type="EMBL" id="JAKFHA010000004">
    <property type="protein sequence ID" value="MCF2527767.1"/>
    <property type="molecule type" value="Genomic_DNA"/>
</dbReference>
<name>A0AA41PY58_9ACTN</name>
<evidence type="ECO:0000256" key="1">
    <source>
        <dbReference type="ARBA" id="ARBA00004613"/>
    </source>
</evidence>
<keyword evidence="5" id="KW-0812">Transmembrane</keyword>
<evidence type="ECO:0000256" key="3">
    <source>
        <dbReference type="ARBA" id="ARBA00022729"/>
    </source>
</evidence>
<sequence length="477" mass="48770">MPIDTPGSFWRRRVPAAALTAVVAVPFAAAAAGAAVYADWTVPAPDGTMTLPAAGLPPATVTSDSSAPLVASGSSAYLNASTPFGSVFGSSRGRPYLALKTATGNAPSTTTITFATAPAAGTWGFALGDIDADHVYISATGPDGVALTNAELGFQGTFNYCQGSPKPSSCGSTGPFDDVPTWDEANADLIGNVIDTSGASGWLRPTKPVKSLTLKFVVQSGIPLYQLWVAALTQSVGGTVTGDSPCGLPNQTVLRLLKPDGTPVVGPDGAPMTTTAAADGSYAFDPLARGNYRVAVDVPRGYTATDTAKPADATAGDALATDFRLGCRPTVISGRPTPPQPEPGRPILITLPPEIVPERPVVIVQRPEHGTVVQRPGGLEYVPEPGYTGKDTFTYTGRDAEGKTVMETVTLSVAAAPKPKPTPTAKPAPPKPQPRPAPPVLADTGSRYAAELAMAGLGSVLVGGALVVFAAKRRSED</sequence>
<keyword evidence="5" id="KW-1133">Transmembrane helix</keyword>
<organism evidence="8 9">
    <name type="scientific">Yinghuangia soli</name>
    <dbReference type="NCBI Taxonomy" id="2908204"/>
    <lineage>
        <taxon>Bacteria</taxon>
        <taxon>Bacillati</taxon>
        <taxon>Actinomycetota</taxon>
        <taxon>Actinomycetes</taxon>
        <taxon>Kitasatosporales</taxon>
        <taxon>Streptomycetaceae</taxon>
        <taxon>Yinghuangia</taxon>
    </lineage>
</organism>
<dbReference type="Gene3D" id="2.60.40.10">
    <property type="entry name" value="Immunoglobulins"/>
    <property type="match status" value="1"/>
</dbReference>
<accession>A0AA41PY58</accession>
<evidence type="ECO:0000313" key="9">
    <source>
        <dbReference type="Proteomes" id="UP001165378"/>
    </source>
</evidence>
<dbReference type="InterPro" id="IPR033764">
    <property type="entry name" value="Sdr_B"/>
</dbReference>
<dbReference type="GO" id="GO:0005975">
    <property type="term" value="P:carbohydrate metabolic process"/>
    <property type="evidence" value="ECO:0007669"/>
    <property type="project" value="UniProtKB-ARBA"/>
</dbReference>
<dbReference type="Pfam" id="PF17210">
    <property type="entry name" value="SdrD_B"/>
    <property type="match status" value="1"/>
</dbReference>
<keyword evidence="9" id="KW-1185">Reference proteome</keyword>
<feature type="transmembrane region" description="Helical" evidence="5">
    <location>
        <begin position="452"/>
        <end position="471"/>
    </location>
</feature>
<evidence type="ECO:0000256" key="5">
    <source>
        <dbReference type="SAM" id="Phobius"/>
    </source>
</evidence>
<keyword evidence="2" id="KW-0964">Secreted</keyword>
<gene>
    <name evidence="8" type="ORF">LZ495_11135</name>
</gene>
<comment type="subcellular location">
    <subcellularLocation>
        <location evidence="1">Secreted</location>
    </subcellularLocation>
</comment>
<dbReference type="AlphaFoldDB" id="A0AA41PY58"/>
<feature type="region of interest" description="Disordered" evidence="4">
    <location>
        <begin position="414"/>
        <end position="442"/>
    </location>
</feature>
<keyword evidence="5" id="KW-0472">Membrane</keyword>